<accession>A0ABS8ER62</accession>
<comment type="caution">
    <text evidence="1">The sequence shown here is derived from an EMBL/GenBank/DDBJ whole genome shotgun (WGS) entry which is preliminary data.</text>
</comment>
<dbReference type="Pfam" id="PF21857">
    <property type="entry name" value="DUF6913"/>
    <property type="match status" value="1"/>
</dbReference>
<gene>
    <name evidence="1" type="ORF">J1C55_09370</name>
</gene>
<proteinExistence type="predicted"/>
<protein>
    <submittedName>
        <fullName evidence="1">Uncharacterized protein</fullName>
    </submittedName>
</protein>
<dbReference type="Proteomes" id="UP000778797">
    <property type="component" value="Unassembled WGS sequence"/>
</dbReference>
<sequence>MILRAFKEKSNQKYINNLLATRKASVNDNKIITVGVLLNAEEYEDLENFNIFFKSMNLNSPKHKILIYSTLDSVVHNQWDSFFGPKDIGWKGKIKNIDLQSFIDETYDVLISYYKEDILELNQVVAMSKANFKVGISNADERLYDLIIDVKPKQFQLFKTEFVKYLNILNKL</sequence>
<dbReference type="InterPro" id="IPR054207">
    <property type="entry name" value="DUF6913"/>
</dbReference>
<dbReference type="RefSeq" id="WP_227477238.1">
    <property type="nucleotide sequence ID" value="NZ_JAFMPT010000011.1"/>
</dbReference>
<dbReference type="EMBL" id="JAFMPT010000011">
    <property type="protein sequence ID" value="MCC1484797.1"/>
    <property type="molecule type" value="Genomic_DNA"/>
</dbReference>
<evidence type="ECO:0000313" key="1">
    <source>
        <dbReference type="EMBL" id="MCC1484797.1"/>
    </source>
</evidence>
<reference evidence="1" key="2">
    <citation type="submission" date="2021-10" db="EMBL/GenBank/DDBJ databases">
        <title>Genome of Winogradskyella sp. E313.</title>
        <authorList>
            <person name="Zhou Y."/>
        </authorList>
    </citation>
    <scope>NUCLEOTIDE SEQUENCE</scope>
    <source>
        <strain evidence="1">E313</strain>
    </source>
</reference>
<reference evidence="1" key="1">
    <citation type="submission" date="2021-03" db="EMBL/GenBank/DDBJ databases">
        <authorList>
            <person name="Ping X."/>
        </authorList>
    </citation>
    <scope>NUCLEOTIDE SEQUENCE</scope>
    <source>
        <strain evidence="1">E313</strain>
    </source>
</reference>
<keyword evidence="2" id="KW-1185">Reference proteome</keyword>
<name>A0ABS8ER62_9FLAO</name>
<organism evidence="1 2">
    <name type="scientific">Winogradskyella immobilis</name>
    <dbReference type="NCBI Taxonomy" id="2816852"/>
    <lineage>
        <taxon>Bacteria</taxon>
        <taxon>Pseudomonadati</taxon>
        <taxon>Bacteroidota</taxon>
        <taxon>Flavobacteriia</taxon>
        <taxon>Flavobacteriales</taxon>
        <taxon>Flavobacteriaceae</taxon>
        <taxon>Winogradskyella</taxon>
    </lineage>
</organism>
<evidence type="ECO:0000313" key="2">
    <source>
        <dbReference type="Proteomes" id="UP000778797"/>
    </source>
</evidence>